<proteinExistence type="predicted"/>
<dbReference type="EMBL" id="BKCJ011169179">
    <property type="protein sequence ID" value="GFC97962.1"/>
    <property type="molecule type" value="Genomic_DNA"/>
</dbReference>
<organism evidence="1">
    <name type="scientific">Tanacetum cinerariifolium</name>
    <name type="common">Dalmatian daisy</name>
    <name type="synonym">Chrysanthemum cinerariifolium</name>
    <dbReference type="NCBI Taxonomy" id="118510"/>
    <lineage>
        <taxon>Eukaryota</taxon>
        <taxon>Viridiplantae</taxon>
        <taxon>Streptophyta</taxon>
        <taxon>Embryophyta</taxon>
        <taxon>Tracheophyta</taxon>
        <taxon>Spermatophyta</taxon>
        <taxon>Magnoliopsida</taxon>
        <taxon>eudicotyledons</taxon>
        <taxon>Gunneridae</taxon>
        <taxon>Pentapetalae</taxon>
        <taxon>asterids</taxon>
        <taxon>campanulids</taxon>
        <taxon>Asterales</taxon>
        <taxon>Asteraceae</taxon>
        <taxon>Asteroideae</taxon>
        <taxon>Anthemideae</taxon>
        <taxon>Anthemidinae</taxon>
        <taxon>Tanacetum</taxon>
    </lineage>
</organism>
<evidence type="ECO:0000313" key="1">
    <source>
        <dbReference type="EMBL" id="GFC97962.1"/>
    </source>
</evidence>
<feature type="non-terminal residue" evidence="1">
    <location>
        <position position="142"/>
    </location>
</feature>
<accession>A0A699SK55</accession>
<reference evidence="1" key="1">
    <citation type="journal article" date="2019" name="Sci. Rep.">
        <title>Draft genome of Tanacetum cinerariifolium, the natural source of mosquito coil.</title>
        <authorList>
            <person name="Yamashiro T."/>
            <person name="Shiraishi A."/>
            <person name="Satake H."/>
            <person name="Nakayama K."/>
        </authorList>
    </citation>
    <scope>NUCLEOTIDE SEQUENCE</scope>
</reference>
<comment type="caution">
    <text evidence="1">The sequence shown here is derived from an EMBL/GenBank/DDBJ whole genome shotgun (WGS) entry which is preliminary data.</text>
</comment>
<dbReference type="AlphaFoldDB" id="A0A699SK55"/>
<evidence type="ECO:0008006" key="2">
    <source>
        <dbReference type="Google" id="ProtNLM"/>
    </source>
</evidence>
<sequence>MKAKERGKVLDVEAEAFLADVECVEPYDEPLAITTTLAFNVDHENTYDSDVDEDPHAAAVDDNCRPFDQAIVDRNRRNEELRKETKLLKAKLSFQTKVNKTLESDKAQILSDNNVSDDKYIEEIVCLKNANQVMSDLLKTYQ</sequence>
<gene>
    <name evidence="1" type="ORF">Tci_869932</name>
</gene>
<protein>
    <recommendedName>
        <fullName evidence="2">Integrase, catalytic region, zinc finger, CCHC-type, peptidase aspartic, catalytic</fullName>
    </recommendedName>
</protein>
<name>A0A699SK55_TANCI</name>